<dbReference type="OrthoDB" id="6769200at2759"/>
<feature type="non-terminal residue" evidence="1">
    <location>
        <position position="122"/>
    </location>
</feature>
<dbReference type="GO" id="GO:0003677">
    <property type="term" value="F:DNA binding"/>
    <property type="evidence" value="ECO:0007669"/>
    <property type="project" value="InterPro"/>
</dbReference>
<gene>
    <name evidence="1" type="ORF">BDFB_012126</name>
</gene>
<dbReference type="AlphaFoldDB" id="A0A482VG36"/>
<dbReference type="EMBL" id="QDEB01105821">
    <property type="protein sequence ID" value="RZC00578.1"/>
    <property type="molecule type" value="Genomic_DNA"/>
</dbReference>
<dbReference type="Proteomes" id="UP000292052">
    <property type="component" value="Unassembled WGS sequence"/>
</dbReference>
<dbReference type="SUPFAM" id="SSF56349">
    <property type="entry name" value="DNA breaking-rejoining enzymes"/>
    <property type="match status" value="1"/>
</dbReference>
<organism evidence="1 2">
    <name type="scientific">Asbolus verrucosus</name>
    <name type="common">Desert ironclad beetle</name>
    <dbReference type="NCBI Taxonomy" id="1661398"/>
    <lineage>
        <taxon>Eukaryota</taxon>
        <taxon>Metazoa</taxon>
        <taxon>Ecdysozoa</taxon>
        <taxon>Arthropoda</taxon>
        <taxon>Hexapoda</taxon>
        <taxon>Insecta</taxon>
        <taxon>Pterygota</taxon>
        <taxon>Neoptera</taxon>
        <taxon>Endopterygota</taxon>
        <taxon>Coleoptera</taxon>
        <taxon>Polyphaga</taxon>
        <taxon>Cucujiformia</taxon>
        <taxon>Tenebrionidae</taxon>
        <taxon>Pimeliinae</taxon>
        <taxon>Asbolus</taxon>
    </lineage>
</organism>
<proteinExistence type="predicted"/>
<dbReference type="STRING" id="1661398.A0A482VG36"/>
<name>A0A482VG36_ASBVE</name>
<keyword evidence="2" id="KW-1185">Reference proteome</keyword>
<evidence type="ECO:0000313" key="2">
    <source>
        <dbReference type="Proteomes" id="UP000292052"/>
    </source>
</evidence>
<dbReference type="InterPro" id="IPR011010">
    <property type="entry name" value="DNA_brk_join_enz"/>
</dbReference>
<sequence>KSKALYEKTYGIFEDWFGAKKVKEIAEDVILAYLEQRSRQVKPSTLWFTFSMLKATLNVKENINLGKFSKVAPYLKSKIIDHQKKKSAVFTKEDIEKFLNEADDQNYLLMKTANFGSVWRLP</sequence>
<comment type="caution">
    <text evidence="1">The sequence shown here is derived from an EMBL/GenBank/DDBJ whole genome shotgun (WGS) entry which is preliminary data.</text>
</comment>
<protein>
    <submittedName>
        <fullName evidence="1">Uncharacterized protein</fullName>
    </submittedName>
</protein>
<evidence type="ECO:0000313" key="1">
    <source>
        <dbReference type="EMBL" id="RZC00578.1"/>
    </source>
</evidence>
<reference evidence="1 2" key="1">
    <citation type="submission" date="2017-03" db="EMBL/GenBank/DDBJ databases">
        <title>Genome of the blue death feigning beetle - Asbolus verrucosus.</title>
        <authorList>
            <person name="Rider S.D."/>
        </authorList>
    </citation>
    <scope>NUCLEOTIDE SEQUENCE [LARGE SCALE GENOMIC DNA]</scope>
    <source>
        <strain evidence="1">Butters</strain>
        <tissue evidence="1">Head and leg muscle</tissue>
    </source>
</reference>
<accession>A0A482VG36</accession>
<feature type="non-terminal residue" evidence="1">
    <location>
        <position position="1"/>
    </location>
</feature>